<dbReference type="AlphaFoldDB" id="A0A0C9XGV6"/>
<proteinExistence type="predicted"/>
<reference evidence="2" key="2">
    <citation type="submission" date="2015-01" db="EMBL/GenBank/DDBJ databases">
        <title>Evolutionary Origins and Diversification of the Mycorrhizal Mutualists.</title>
        <authorList>
            <consortium name="DOE Joint Genome Institute"/>
            <consortium name="Mycorrhizal Genomics Consortium"/>
            <person name="Kohler A."/>
            <person name="Kuo A."/>
            <person name="Nagy L.G."/>
            <person name="Floudas D."/>
            <person name="Copeland A."/>
            <person name="Barry K.W."/>
            <person name="Cichocki N."/>
            <person name="Veneault-Fourrey C."/>
            <person name="LaButti K."/>
            <person name="Lindquist E.A."/>
            <person name="Lipzen A."/>
            <person name="Lundell T."/>
            <person name="Morin E."/>
            <person name="Murat C."/>
            <person name="Riley R."/>
            <person name="Ohm R."/>
            <person name="Sun H."/>
            <person name="Tunlid A."/>
            <person name="Henrissat B."/>
            <person name="Grigoriev I.V."/>
            <person name="Hibbett D.S."/>
            <person name="Martin F."/>
        </authorList>
    </citation>
    <scope>NUCLEOTIDE SEQUENCE [LARGE SCALE GENOMIC DNA]</scope>
    <source>
        <strain evidence="2">LaAM-08-1</strain>
    </source>
</reference>
<name>A0A0C9XGV6_9AGAR</name>
<evidence type="ECO:0000313" key="1">
    <source>
        <dbReference type="EMBL" id="KIK04191.1"/>
    </source>
</evidence>
<gene>
    <name evidence="1" type="ORF">K443DRAFT_676152</name>
</gene>
<dbReference type="Proteomes" id="UP000054477">
    <property type="component" value="Unassembled WGS sequence"/>
</dbReference>
<keyword evidence="2" id="KW-1185">Reference proteome</keyword>
<organism evidence="1 2">
    <name type="scientific">Laccaria amethystina LaAM-08-1</name>
    <dbReference type="NCBI Taxonomy" id="1095629"/>
    <lineage>
        <taxon>Eukaryota</taxon>
        <taxon>Fungi</taxon>
        <taxon>Dikarya</taxon>
        <taxon>Basidiomycota</taxon>
        <taxon>Agaricomycotina</taxon>
        <taxon>Agaricomycetes</taxon>
        <taxon>Agaricomycetidae</taxon>
        <taxon>Agaricales</taxon>
        <taxon>Agaricineae</taxon>
        <taxon>Hydnangiaceae</taxon>
        <taxon>Laccaria</taxon>
    </lineage>
</organism>
<reference evidence="1 2" key="1">
    <citation type="submission" date="2014-04" db="EMBL/GenBank/DDBJ databases">
        <authorList>
            <consortium name="DOE Joint Genome Institute"/>
            <person name="Kuo A."/>
            <person name="Kohler A."/>
            <person name="Nagy L.G."/>
            <person name="Floudas D."/>
            <person name="Copeland A."/>
            <person name="Barry K.W."/>
            <person name="Cichocki N."/>
            <person name="Veneault-Fourrey C."/>
            <person name="LaButti K."/>
            <person name="Lindquist E.A."/>
            <person name="Lipzen A."/>
            <person name="Lundell T."/>
            <person name="Morin E."/>
            <person name="Murat C."/>
            <person name="Sun H."/>
            <person name="Tunlid A."/>
            <person name="Henrissat B."/>
            <person name="Grigoriev I.V."/>
            <person name="Hibbett D.S."/>
            <person name="Martin F."/>
            <person name="Nordberg H.P."/>
            <person name="Cantor M.N."/>
            <person name="Hua S.X."/>
        </authorList>
    </citation>
    <scope>NUCLEOTIDE SEQUENCE [LARGE SCALE GENOMIC DNA]</scope>
    <source>
        <strain evidence="1 2">LaAM-08-1</strain>
    </source>
</reference>
<sequence length="63" mass="7034">MRFVKAEEGIEDGCAPRTVSPRFYEGLNTVAMKQGGDDGWVLLMVSMRWPQAMSRCRGVARAN</sequence>
<evidence type="ECO:0000313" key="2">
    <source>
        <dbReference type="Proteomes" id="UP000054477"/>
    </source>
</evidence>
<dbReference type="EMBL" id="KN838572">
    <property type="protein sequence ID" value="KIK04191.1"/>
    <property type="molecule type" value="Genomic_DNA"/>
</dbReference>
<dbReference type="HOGENOM" id="CLU_2886155_0_0_1"/>
<protein>
    <submittedName>
        <fullName evidence="1">Uncharacterized protein</fullName>
    </submittedName>
</protein>
<accession>A0A0C9XGV6</accession>